<gene>
    <name evidence="2" type="ORF">MTR_0757s0020</name>
</gene>
<evidence type="ECO:0000256" key="1">
    <source>
        <dbReference type="SAM" id="MobiDB-lite"/>
    </source>
</evidence>
<dbReference type="Proteomes" id="UP000002051">
    <property type="component" value="Unassembled WGS sequence"/>
</dbReference>
<proteinExistence type="predicted"/>
<name>A0A072TEC0_MEDTR</name>
<keyword evidence="4" id="KW-1185">Reference proteome</keyword>
<evidence type="ECO:0000313" key="3">
    <source>
        <dbReference type="EnsemblPlants" id="KEH15596"/>
    </source>
</evidence>
<dbReference type="AlphaFoldDB" id="A0A072TEC0"/>
<protein>
    <submittedName>
        <fullName evidence="2 3">Uncharacterized protein</fullName>
    </submittedName>
</protein>
<accession>A0A072TEC0</accession>
<evidence type="ECO:0000313" key="4">
    <source>
        <dbReference type="Proteomes" id="UP000002051"/>
    </source>
</evidence>
<reference evidence="3" key="3">
    <citation type="submission" date="2015-06" db="UniProtKB">
        <authorList>
            <consortium name="EnsemblPlants"/>
        </authorList>
    </citation>
    <scope>IDENTIFICATION</scope>
    <source>
        <strain evidence="3">cv. Jemalong A17</strain>
    </source>
</reference>
<reference evidence="2 4" key="1">
    <citation type="journal article" date="2011" name="Nature">
        <title>The Medicago genome provides insight into the evolution of rhizobial symbioses.</title>
        <authorList>
            <person name="Young N.D."/>
            <person name="Debelle F."/>
            <person name="Oldroyd G.E."/>
            <person name="Geurts R."/>
            <person name="Cannon S.B."/>
            <person name="Udvardi M.K."/>
            <person name="Benedito V.A."/>
            <person name="Mayer K.F."/>
            <person name="Gouzy J."/>
            <person name="Schoof H."/>
            <person name="Van de Peer Y."/>
            <person name="Proost S."/>
            <person name="Cook D.R."/>
            <person name="Meyers B.C."/>
            <person name="Spannagl M."/>
            <person name="Cheung F."/>
            <person name="De Mita S."/>
            <person name="Krishnakumar V."/>
            <person name="Gundlach H."/>
            <person name="Zhou S."/>
            <person name="Mudge J."/>
            <person name="Bharti A.K."/>
            <person name="Murray J.D."/>
            <person name="Naoumkina M.A."/>
            <person name="Rosen B."/>
            <person name="Silverstein K.A."/>
            <person name="Tang H."/>
            <person name="Rombauts S."/>
            <person name="Zhao P.X."/>
            <person name="Zhou P."/>
            <person name="Barbe V."/>
            <person name="Bardou P."/>
            <person name="Bechner M."/>
            <person name="Bellec A."/>
            <person name="Berger A."/>
            <person name="Berges H."/>
            <person name="Bidwell S."/>
            <person name="Bisseling T."/>
            <person name="Choisne N."/>
            <person name="Couloux A."/>
            <person name="Denny R."/>
            <person name="Deshpande S."/>
            <person name="Dai X."/>
            <person name="Doyle J.J."/>
            <person name="Dudez A.M."/>
            <person name="Farmer A.D."/>
            <person name="Fouteau S."/>
            <person name="Franken C."/>
            <person name="Gibelin C."/>
            <person name="Gish J."/>
            <person name="Goldstein S."/>
            <person name="Gonzalez A.J."/>
            <person name="Green P.J."/>
            <person name="Hallab A."/>
            <person name="Hartog M."/>
            <person name="Hua A."/>
            <person name="Humphray S.J."/>
            <person name="Jeong D.H."/>
            <person name="Jing Y."/>
            <person name="Jocker A."/>
            <person name="Kenton S.M."/>
            <person name="Kim D.J."/>
            <person name="Klee K."/>
            <person name="Lai H."/>
            <person name="Lang C."/>
            <person name="Lin S."/>
            <person name="Macmil S.L."/>
            <person name="Magdelenat G."/>
            <person name="Matthews L."/>
            <person name="McCorrison J."/>
            <person name="Monaghan E.L."/>
            <person name="Mun J.H."/>
            <person name="Najar F.Z."/>
            <person name="Nicholson C."/>
            <person name="Noirot C."/>
            <person name="O'Bleness M."/>
            <person name="Paule C.R."/>
            <person name="Poulain J."/>
            <person name="Prion F."/>
            <person name="Qin B."/>
            <person name="Qu C."/>
            <person name="Retzel E.F."/>
            <person name="Riddle C."/>
            <person name="Sallet E."/>
            <person name="Samain S."/>
            <person name="Samson N."/>
            <person name="Sanders I."/>
            <person name="Saurat O."/>
            <person name="Scarpelli C."/>
            <person name="Schiex T."/>
            <person name="Segurens B."/>
            <person name="Severin A.J."/>
            <person name="Sherrier D.J."/>
            <person name="Shi R."/>
            <person name="Sims S."/>
            <person name="Singer S.R."/>
            <person name="Sinharoy S."/>
            <person name="Sterck L."/>
            <person name="Viollet A."/>
            <person name="Wang B.B."/>
            <person name="Wang K."/>
            <person name="Wang M."/>
            <person name="Wang X."/>
            <person name="Warfsmann J."/>
            <person name="Weissenbach J."/>
            <person name="White D.D."/>
            <person name="White J.D."/>
            <person name="Wiley G.B."/>
            <person name="Wincker P."/>
            <person name="Xing Y."/>
            <person name="Yang L."/>
            <person name="Yao Z."/>
            <person name="Ying F."/>
            <person name="Zhai J."/>
            <person name="Zhou L."/>
            <person name="Zuber A."/>
            <person name="Denarie J."/>
            <person name="Dixon R.A."/>
            <person name="May G.D."/>
            <person name="Schwartz D.C."/>
            <person name="Rogers J."/>
            <person name="Quetier F."/>
            <person name="Town C.D."/>
            <person name="Roe B.A."/>
        </authorList>
    </citation>
    <scope>NUCLEOTIDE SEQUENCE [LARGE SCALE GENOMIC DNA]</scope>
    <source>
        <strain evidence="2">A17</strain>
        <strain evidence="3 4">cv. Jemalong A17</strain>
    </source>
</reference>
<feature type="region of interest" description="Disordered" evidence="1">
    <location>
        <begin position="111"/>
        <end position="137"/>
    </location>
</feature>
<sequence length="154" mass="17789">MVEISEIEPVTFTKILKVDVEMSTEGHNCVDVMVTEDQYVEKIKLVFPKANENLIDFLNRCKIYGSPIMLCPRCSVAFDKKATENVECFQPHSKRKQKWADKRHKFSLVKRGVLHKDSPPNGNQKRRQVKTFTPPSKSPYIYDIVVKSSTKKDN</sequence>
<dbReference type="EnsemblPlants" id="KEH15596">
    <property type="protein sequence ID" value="KEH15596"/>
    <property type="gene ID" value="MTR_0757s0020"/>
</dbReference>
<dbReference type="HOGENOM" id="CLU_1706953_0_0_1"/>
<reference evidence="2 4" key="2">
    <citation type="journal article" date="2014" name="BMC Genomics">
        <title>An improved genome release (version Mt4.0) for the model legume Medicago truncatula.</title>
        <authorList>
            <person name="Tang H."/>
            <person name="Krishnakumar V."/>
            <person name="Bidwell S."/>
            <person name="Rosen B."/>
            <person name="Chan A."/>
            <person name="Zhou S."/>
            <person name="Gentzbittel L."/>
            <person name="Childs K.L."/>
            <person name="Yandell M."/>
            <person name="Gundlach H."/>
            <person name="Mayer K.F."/>
            <person name="Schwartz D.C."/>
            <person name="Town C.D."/>
        </authorList>
    </citation>
    <scope>GENOME REANNOTATION</scope>
    <source>
        <strain evidence="2">A17</strain>
        <strain evidence="3 4">cv. Jemalong A17</strain>
    </source>
</reference>
<dbReference type="EMBL" id="KL403481">
    <property type="protein sequence ID" value="KEH15596.1"/>
    <property type="molecule type" value="Genomic_DNA"/>
</dbReference>
<evidence type="ECO:0000313" key="2">
    <source>
        <dbReference type="EMBL" id="KEH15596.1"/>
    </source>
</evidence>
<organism evidence="2 4">
    <name type="scientific">Medicago truncatula</name>
    <name type="common">Barrel medic</name>
    <name type="synonym">Medicago tribuloides</name>
    <dbReference type="NCBI Taxonomy" id="3880"/>
    <lineage>
        <taxon>Eukaryota</taxon>
        <taxon>Viridiplantae</taxon>
        <taxon>Streptophyta</taxon>
        <taxon>Embryophyta</taxon>
        <taxon>Tracheophyta</taxon>
        <taxon>Spermatophyta</taxon>
        <taxon>Magnoliopsida</taxon>
        <taxon>eudicotyledons</taxon>
        <taxon>Gunneridae</taxon>
        <taxon>Pentapetalae</taxon>
        <taxon>rosids</taxon>
        <taxon>fabids</taxon>
        <taxon>Fabales</taxon>
        <taxon>Fabaceae</taxon>
        <taxon>Papilionoideae</taxon>
        <taxon>50 kb inversion clade</taxon>
        <taxon>NPAAA clade</taxon>
        <taxon>Hologalegina</taxon>
        <taxon>IRL clade</taxon>
        <taxon>Trifolieae</taxon>
        <taxon>Medicago</taxon>
    </lineage>
</organism>